<organism evidence="2 3">
    <name type="scientific">Gossypium raimondii</name>
    <name type="common">Peruvian cotton</name>
    <name type="synonym">Gossypium klotzschianum subsp. raimondii</name>
    <dbReference type="NCBI Taxonomy" id="29730"/>
    <lineage>
        <taxon>Eukaryota</taxon>
        <taxon>Viridiplantae</taxon>
        <taxon>Streptophyta</taxon>
        <taxon>Embryophyta</taxon>
        <taxon>Tracheophyta</taxon>
        <taxon>Spermatophyta</taxon>
        <taxon>Magnoliopsida</taxon>
        <taxon>eudicotyledons</taxon>
        <taxon>Gunneridae</taxon>
        <taxon>Pentapetalae</taxon>
        <taxon>rosids</taxon>
        <taxon>malvids</taxon>
        <taxon>Malvales</taxon>
        <taxon>Malvaceae</taxon>
        <taxon>Malvoideae</taxon>
        <taxon>Gossypium</taxon>
    </lineage>
</organism>
<protein>
    <submittedName>
        <fullName evidence="2">Uncharacterized protein</fullName>
    </submittedName>
</protein>
<evidence type="ECO:0000313" key="3">
    <source>
        <dbReference type="Proteomes" id="UP000032304"/>
    </source>
</evidence>
<dbReference type="Gramene" id="KJB64859">
    <property type="protein sequence ID" value="KJB64859"/>
    <property type="gene ID" value="B456_010G068200"/>
</dbReference>
<feature type="region of interest" description="Disordered" evidence="1">
    <location>
        <begin position="1"/>
        <end position="21"/>
    </location>
</feature>
<gene>
    <name evidence="2" type="ORF">B456_010G068200</name>
</gene>
<accession>A0A0D2U7L4</accession>
<dbReference type="EMBL" id="CM001749">
    <property type="protein sequence ID" value="KJB64859.1"/>
    <property type="molecule type" value="Genomic_DNA"/>
</dbReference>
<dbReference type="Proteomes" id="UP000032304">
    <property type="component" value="Chromosome 10"/>
</dbReference>
<proteinExistence type="predicted"/>
<evidence type="ECO:0000256" key="1">
    <source>
        <dbReference type="SAM" id="MobiDB-lite"/>
    </source>
</evidence>
<keyword evidence="3" id="KW-1185">Reference proteome</keyword>
<sequence>MKQSEGEKLQPCQNDNSRHPKSLMMYKDGSCVRHEHFFLFDAYFFNERIKLCVGIFFTEKIQLCMTVFYFRKYQKRNYNYIAQVASLNQPISFTCI</sequence>
<dbReference type="AlphaFoldDB" id="A0A0D2U7L4"/>
<name>A0A0D2U7L4_GOSRA</name>
<reference evidence="2 3" key="1">
    <citation type="journal article" date="2012" name="Nature">
        <title>Repeated polyploidization of Gossypium genomes and the evolution of spinnable cotton fibres.</title>
        <authorList>
            <person name="Paterson A.H."/>
            <person name="Wendel J.F."/>
            <person name="Gundlach H."/>
            <person name="Guo H."/>
            <person name="Jenkins J."/>
            <person name="Jin D."/>
            <person name="Llewellyn D."/>
            <person name="Showmaker K.C."/>
            <person name="Shu S."/>
            <person name="Udall J."/>
            <person name="Yoo M.J."/>
            <person name="Byers R."/>
            <person name="Chen W."/>
            <person name="Doron-Faigenboim A."/>
            <person name="Duke M.V."/>
            <person name="Gong L."/>
            <person name="Grimwood J."/>
            <person name="Grover C."/>
            <person name="Grupp K."/>
            <person name="Hu G."/>
            <person name="Lee T.H."/>
            <person name="Li J."/>
            <person name="Lin L."/>
            <person name="Liu T."/>
            <person name="Marler B.S."/>
            <person name="Page J.T."/>
            <person name="Roberts A.W."/>
            <person name="Romanel E."/>
            <person name="Sanders W.S."/>
            <person name="Szadkowski E."/>
            <person name="Tan X."/>
            <person name="Tang H."/>
            <person name="Xu C."/>
            <person name="Wang J."/>
            <person name="Wang Z."/>
            <person name="Zhang D."/>
            <person name="Zhang L."/>
            <person name="Ashrafi H."/>
            <person name="Bedon F."/>
            <person name="Bowers J.E."/>
            <person name="Brubaker C.L."/>
            <person name="Chee P.W."/>
            <person name="Das S."/>
            <person name="Gingle A.R."/>
            <person name="Haigler C.H."/>
            <person name="Harker D."/>
            <person name="Hoffmann L.V."/>
            <person name="Hovav R."/>
            <person name="Jones D.C."/>
            <person name="Lemke C."/>
            <person name="Mansoor S."/>
            <person name="ur Rahman M."/>
            <person name="Rainville L.N."/>
            <person name="Rambani A."/>
            <person name="Reddy U.K."/>
            <person name="Rong J.K."/>
            <person name="Saranga Y."/>
            <person name="Scheffler B.E."/>
            <person name="Scheffler J.A."/>
            <person name="Stelly D.M."/>
            <person name="Triplett B.A."/>
            <person name="Van Deynze A."/>
            <person name="Vaslin M.F."/>
            <person name="Waghmare V.N."/>
            <person name="Walford S.A."/>
            <person name="Wright R.J."/>
            <person name="Zaki E.A."/>
            <person name="Zhang T."/>
            <person name="Dennis E.S."/>
            <person name="Mayer K.F."/>
            <person name="Peterson D.G."/>
            <person name="Rokhsar D.S."/>
            <person name="Wang X."/>
            <person name="Schmutz J."/>
        </authorList>
    </citation>
    <scope>NUCLEOTIDE SEQUENCE [LARGE SCALE GENOMIC DNA]</scope>
</reference>
<evidence type="ECO:0000313" key="2">
    <source>
        <dbReference type="EMBL" id="KJB64859.1"/>
    </source>
</evidence>